<dbReference type="AlphaFoldDB" id="A0A803R1A6"/>
<dbReference type="EMBL" id="UZAU01000346">
    <property type="status" value="NOT_ANNOTATED_CDS"/>
    <property type="molecule type" value="Genomic_DNA"/>
</dbReference>
<name>A0A803R1A6_CANSA</name>
<reference evidence="2" key="2">
    <citation type="submission" date="2021-03" db="UniProtKB">
        <authorList>
            <consortium name="EnsemblPlants"/>
        </authorList>
    </citation>
    <scope>IDENTIFICATION</scope>
</reference>
<feature type="transmembrane region" description="Helical" evidence="1">
    <location>
        <begin position="35"/>
        <end position="53"/>
    </location>
</feature>
<sequence>MELAEPLWFRLIGIIILLLLILFSCCKLRWWRPSAVEGILISSVVMTSGLLIWTTDVGSGSAVAVEVEDGRG</sequence>
<evidence type="ECO:0000313" key="2">
    <source>
        <dbReference type="EnsemblPlants" id="cds.novel_model_3893_5bd9a17a"/>
    </source>
</evidence>
<dbReference type="Proteomes" id="UP000596661">
    <property type="component" value="Chromosome 3"/>
</dbReference>
<organism evidence="2 3">
    <name type="scientific">Cannabis sativa</name>
    <name type="common">Hemp</name>
    <name type="synonym">Marijuana</name>
    <dbReference type="NCBI Taxonomy" id="3483"/>
    <lineage>
        <taxon>Eukaryota</taxon>
        <taxon>Viridiplantae</taxon>
        <taxon>Streptophyta</taxon>
        <taxon>Embryophyta</taxon>
        <taxon>Tracheophyta</taxon>
        <taxon>Spermatophyta</taxon>
        <taxon>Magnoliopsida</taxon>
        <taxon>eudicotyledons</taxon>
        <taxon>Gunneridae</taxon>
        <taxon>Pentapetalae</taxon>
        <taxon>rosids</taxon>
        <taxon>fabids</taxon>
        <taxon>Rosales</taxon>
        <taxon>Cannabaceae</taxon>
        <taxon>Cannabis</taxon>
    </lineage>
</organism>
<protein>
    <submittedName>
        <fullName evidence="2">Uncharacterized protein</fullName>
    </submittedName>
</protein>
<dbReference type="EnsemblPlants" id="novel_model_3893_5bd9a17a">
    <property type="protein sequence ID" value="cds.novel_model_3893_5bd9a17a"/>
    <property type="gene ID" value="novel_gene_2091_5bd9a17a"/>
</dbReference>
<keyword evidence="1" id="KW-1133">Transmembrane helix</keyword>
<proteinExistence type="predicted"/>
<keyword evidence="3" id="KW-1185">Reference proteome</keyword>
<keyword evidence="1" id="KW-0812">Transmembrane</keyword>
<dbReference type="Gramene" id="novel_model_3893_5bd9a17a">
    <property type="protein sequence ID" value="cds.novel_model_3893_5bd9a17a"/>
    <property type="gene ID" value="novel_gene_2091_5bd9a17a"/>
</dbReference>
<feature type="transmembrane region" description="Helical" evidence="1">
    <location>
        <begin position="6"/>
        <end position="23"/>
    </location>
</feature>
<reference evidence="2" key="1">
    <citation type="submission" date="2018-11" db="EMBL/GenBank/DDBJ databases">
        <authorList>
            <person name="Grassa J C."/>
        </authorList>
    </citation>
    <scope>NUCLEOTIDE SEQUENCE [LARGE SCALE GENOMIC DNA]</scope>
</reference>
<evidence type="ECO:0000256" key="1">
    <source>
        <dbReference type="SAM" id="Phobius"/>
    </source>
</evidence>
<keyword evidence="1" id="KW-0472">Membrane</keyword>
<accession>A0A803R1A6</accession>
<evidence type="ECO:0000313" key="3">
    <source>
        <dbReference type="Proteomes" id="UP000596661"/>
    </source>
</evidence>